<feature type="domain" description="Calcineurin-like phosphoesterase" evidence="2">
    <location>
        <begin position="48"/>
        <end position="260"/>
    </location>
</feature>
<accession>A0A1H4T6Z2</accession>
<evidence type="ECO:0000259" key="2">
    <source>
        <dbReference type="Pfam" id="PF00149"/>
    </source>
</evidence>
<dbReference type="Pfam" id="PF00149">
    <property type="entry name" value="Metallophos"/>
    <property type="match status" value="1"/>
</dbReference>
<dbReference type="GO" id="GO:0016787">
    <property type="term" value="F:hydrolase activity"/>
    <property type="evidence" value="ECO:0007669"/>
    <property type="project" value="InterPro"/>
</dbReference>
<dbReference type="AlphaFoldDB" id="A0A1H4T6Z2"/>
<evidence type="ECO:0000256" key="1">
    <source>
        <dbReference type="SAM" id="SignalP"/>
    </source>
</evidence>
<dbReference type="Gene3D" id="3.60.21.10">
    <property type="match status" value="1"/>
</dbReference>
<dbReference type="InterPro" id="IPR006311">
    <property type="entry name" value="TAT_signal"/>
</dbReference>
<dbReference type="InterPro" id="IPR029052">
    <property type="entry name" value="Metallo-depent_PP-like"/>
</dbReference>
<protein>
    <submittedName>
        <fullName evidence="4">3',5'-cyclic AMP phosphodiesterase CpdA</fullName>
    </submittedName>
</protein>
<keyword evidence="1" id="KW-0732">Signal</keyword>
<dbReference type="PANTHER" id="PTHR43143">
    <property type="entry name" value="METALLOPHOSPHOESTERASE, CALCINEURIN SUPERFAMILY"/>
    <property type="match status" value="1"/>
</dbReference>
<reference evidence="4 5" key="1">
    <citation type="submission" date="2016-10" db="EMBL/GenBank/DDBJ databases">
        <authorList>
            <person name="de Groot N.N."/>
        </authorList>
    </citation>
    <scope>NUCLEOTIDE SEQUENCE [LARGE SCALE GENOMIC DNA]</scope>
    <source>
        <strain evidence="4 5">DSM 10495</strain>
    </source>
</reference>
<evidence type="ECO:0000313" key="5">
    <source>
        <dbReference type="Proteomes" id="UP000182652"/>
    </source>
</evidence>
<organism evidence="4 5">
    <name type="scientific">Arthrobacter woluwensis</name>
    <dbReference type="NCBI Taxonomy" id="156980"/>
    <lineage>
        <taxon>Bacteria</taxon>
        <taxon>Bacillati</taxon>
        <taxon>Actinomycetota</taxon>
        <taxon>Actinomycetes</taxon>
        <taxon>Micrococcales</taxon>
        <taxon>Micrococcaceae</taxon>
        <taxon>Arthrobacter</taxon>
    </lineage>
</organism>
<dbReference type="PANTHER" id="PTHR43143:SF1">
    <property type="entry name" value="SERINE_THREONINE-PROTEIN PHOSPHATASE CPPED1"/>
    <property type="match status" value="1"/>
</dbReference>
<keyword evidence="5" id="KW-1185">Reference proteome</keyword>
<proteinExistence type="predicted"/>
<feature type="signal peptide" evidence="1">
    <location>
        <begin position="1"/>
        <end position="28"/>
    </location>
</feature>
<dbReference type="Pfam" id="PF13285">
    <property type="entry name" value="DUF4073"/>
    <property type="match status" value="1"/>
</dbReference>
<dbReference type="SUPFAM" id="SSF56300">
    <property type="entry name" value="Metallo-dependent phosphatases"/>
    <property type="match status" value="1"/>
</dbReference>
<evidence type="ECO:0000259" key="3">
    <source>
        <dbReference type="Pfam" id="PF13285"/>
    </source>
</evidence>
<dbReference type="STRING" id="156980.SAMN04489745_3082"/>
<dbReference type="InterPro" id="IPR025142">
    <property type="entry name" value="DUF4073"/>
</dbReference>
<name>A0A1H4T6Z2_9MICC</name>
<dbReference type="InterPro" id="IPR051918">
    <property type="entry name" value="STPP_CPPED1"/>
</dbReference>
<evidence type="ECO:0000313" key="4">
    <source>
        <dbReference type="EMBL" id="SEC52263.1"/>
    </source>
</evidence>
<dbReference type="InterPro" id="IPR004843">
    <property type="entry name" value="Calcineurin-like_PHP"/>
</dbReference>
<dbReference type="EMBL" id="FNSN01000003">
    <property type="protein sequence ID" value="SEC52263.1"/>
    <property type="molecule type" value="Genomic_DNA"/>
</dbReference>
<dbReference type="PROSITE" id="PS51318">
    <property type="entry name" value="TAT"/>
    <property type="match status" value="1"/>
</dbReference>
<gene>
    <name evidence="4" type="ORF">SAMN04489745_3082</name>
</gene>
<feature type="domain" description="DUF4073" evidence="3">
    <location>
        <begin position="262"/>
        <end position="340"/>
    </location>
</feature>
<dbReference type="Proteomes" id="UP000182652">
    <property type="component" value="Unassembled WGS sequence"/>
</dbReference>
<dbReference type="RefSeq" id="WP_066217410.1">
    <property type="nucleotide sequence ID" value="NZ_FNSN01000003.1"/>
</dbReference>
<feature type="chain" id="PRO_5010311097" evidence="1">
    <location>
        <begin position="29"/>
        <end position="344"/>
    </location>
</feature>
<sequence length="344" mass="38846">MKPLSRRTAIATSLAGLAAVGTATAAQAAGGSAPTTSGWGRARSVFSVISDIQGDLHDFAMALQDIETTNPRTRSAGLVINGDITPRGYDFEYTDVRKVLDSNPHPRNAHWVIGNHEFYVPKWLNPTTLRQDTWPNGCTEEKLYNNFYDFTGRKKVYTEVDLGGVPALLLGTEKYMHYHDSKLWDEVWLSDEQFAWLESRLASYARRRKPVMVFCHHPLPNTVSGTRNALYKSDYLQADRLLRILGQYKNVFFFSGHTHWDLNLSDWAVRRVVPGTGNPEGFMTVNTGAIQTLWEDDGHGGERALDPLEASGLQVEVSHDGVLLRARDYRRRQWIKELHVPLSF</sequence>